<dbReference type="EMBL" id="CACVKT020007606">
    <property type="protein sequence ID" value="CAC5408773.1"/>
    <property type="molecule type" value="Genomic_DNA"/>
</dbReference>
<dbReference type="PANTHER" id="PTHR39244:SF5">
    <property type="entry name" value="NATTERIN-3-LIKE"/>
    <property type="match status" value="1"/>
</dbReference>
<name>A0A6J8DJG6_MYTCO</name>
<sequence>MKLLKIDYDQEEACISKTPTSVFNWMQVNNGSVLQTVTPQDEVNIAREATYEFRWNRAAKVSATLTAKTQIPLVGKTGINMSAEMSVRMGSTAGTIKSKAEEWVPGYPSKIKPCTRVTVTSTLTKGNISIPFTALLCDEDNTERTIIEKGVFYGCQYFDFHSESKDTKIPTSKPK</sequence>
<dbReference type="SUPFAM" id="SSF56973">
    <property type="entry name" value="Aerolisin/ETX pore-forming domain"/>
    <property type="match status" value="1"/>
</dbReference>
<dbReference type="AlphaFoldDB" id="A0A6J8DJG6"/>
<dbReference type="Proteomes" id="UP000507470">
    <property type="component" value="Unassembled WGS sequence"/>
</dbReference>
<evidence type="ECO:0000313" key="2">
    <source>
        <dbReference type="Proteomes" id="UP000507470"/>
    </source>
</evidence>
<reference evidence="1 2" key="1">
    <citation type="submission" date="2020-06" db="EMBL/GenBank/DDBJ databases">
        <authorList>
            <person name="Li R."/>
            <person name="Bekaert M."/>
        </authorList>
    </citation>
    <scope>NUCLEOTIDE SEQUENCE [LARGE SCALE GENOMIC DNA]</scope>
    <source>
        <strain evidence="2">wild</strain>
    </source>
</reference>
<proteinExistence type="predicted"/>
<dbReference type="PANTHER" id="PTHR39244">
    <property type="entry name" value="NATTERIN-4"/>
    <property type="match status" value="1"/>
</dbReference>
<dbReference type="InterPro" id="IPR053237">
    <property type="entry name" value="Natterin_C"/>
</dbReference>
<evidence type="ECO:0000313" key="1">
    <source>
        <dbReference type="EMBL" id="CAC5408773.1"/>
    </source>
</evidence>
<dbReference type="Gene3D" id="2.170.15.10">
    <property type="entry name" value="Proaerolysin, chain A, domain 3"/>
    <property type="match status" value="1"/>
</dbReference>
<protein>
    <submittedName>
        <fullName evidence="1">Uncharacterized protein</fullName>
    </submittedName>
</protein>
<keyword evidence="2" id="KW-1185">Reference proteome</keyword>
<accession>A0A6J8DJG6</accession>
<gene>
    <name evidence="1" type="ORF">MCOR_42139</name>
</gene>
<organism evidence="1 2">
    <name type="scientific">Mytilus coruscus</name>
    <name type="common">Sea mussel</name>
    <dbReference type="NCBI Taxonomy" id="42192"/>
    <lineage>
        <taxon>Eukaryota</taxon>
        <taxon>Metazoa</taxon>
        <taxon>Spiralia</taxon>
        <taxon>Lophotrochozoa</taxon>
        <taxon>Mollusca</taxon>
        <taxon>Bivalvia</taxon>
        <taxon>Autobranchia</taxon>
        <taxon>Pteriomorphia</taxon>
        <taxon>Mytilida</taxon>
        <taxon>Mytiloidea</taxon>
        <taxon>Mytilidae</taxon>
        <taxon>Mytilinae</taxon>
        <taxon>Mytilus</taxon>
    </lineage>
</organism>
<dbReference type="OrthoDB" id="10433017at2759"/>